<keyword evidence="1" id="KW-0472">Membrane</keyword>
<dbReference type="OrthoDB" id="6522758at2"/>
<keyword evidence="1" id="KW-0812">Transmembrane</keyword>
<reference evidence="2 3" key="1">
    <citation type="submission" date="2018-12" db="EMBL/GenBank/DDBJ databases">
        <title>Vibrio sp. isolated from China Sea.</title>
        <authorList>
            <person name="Li Y."/>
        </authorList>
    </citation>
    <scope>NUCLEOTIDE SEQUENCE [LARGE SCALE GENOMIC DNA]</scope>
    <source>
        <strain evidence="2 3">BEI207</strain>
    </source>
</reference>
<feature type="transmembrane region" description="Helical" evidence="1">
    <location>
        <begin position="135"/>
        <end position="157"/>
    </location>
</feature>
<sequence length="173" mass="19269">MKRLLLISTWFQVIWLMAVIGNSEWVYITGLLVSVTYVVTAVKGNVEWSKLAVVIVVGVMLDYFHMAVGWFQFEPQSFPIWLVLLWAIFAWYAYFLSPILNQYPIVPVSMVGGIAGALSYVAGAKLGAVSLSLSLPVSGFILFVEWSLLIALILRVYGHETTSSCRAINTDDQ</sequence>
<keyword evidence="3" id="KW-1185">Reference proteome</keyword>
<evidence type="ECO:0000256" key="1">
    <source>
        <dbReference type="SAM" id="Phobius"/>
    </source>
</evidence>
<keyword evidence="1" id="KW-1133">Transmembrane helix</keyword>
<dbReference type="InterPro" id="IPR021306">
    <property type="entry name" value="DUF2878"/>
</dbReference>
<dbReference type="RefSeq" id="WP_126574371.1">
    <property type="nucleotide sequence ID" value="NZ_RXZH01000004.1"/>
</dbReference>
<accession>A0A432CXM0</accession>
<gene>
    <name evidence="2" type="ORF">EJ063_11220</name>
</gene>
<protein>
    <submittedName>
        <fullName evidence="2">DUF2878 domain-containing protein</fullName>
    </submittedName>
</protein>
<organism evidence="2 3">
    <name type="scientific">Vibrio aquaticus</name>
    <dbReference type="NCBI Taxonomy" id="2496559"/>
    <lineage>
        <taxon>Bacteria</taxon>
        <taxon>Pseudomonadati</taxon>
        <taxon>Pseudomonadota</taxon>
        <taxon>Gammaproteobacteria</taxon>
        <taxon>Vibrionales</taxon>
        <taxon>Vibrionaceae</taxon>
        <taxon>Vibrio</taxon>
    </lineage>
</organism>
<dbReference type="Pfam" id="PF11086">
    <property type="entry name" value="DUF2878"/>
    <property type="match status" value="1"/>
</dbReference>
<evidence type="ECO:0000313" key="2">
    <source>
        <dbReference type="EMBL" id="RTZ15641.1"/>
    </source>
</evidence>
<feature type="transmembrane region" description="Helical" evidence="1">
    <location>
        <begin position="78"/>
        <end position="96"/>
    </location>
</feature>
<dbReference type="AlphaFoldDB" id="A0A432CXM0"/>
<dbReference type="Proteomes" id="UP000268973">
    <property type="component" value="Unassembled WGS sequence"/>
</dbReference>
<dbReference type="EMBL" id="RXZH01000004">
    <property type="protein sequence ID" value="RTZ15641.1"/>
    <property type="molecule type" value="Genomic_DNA"/>
</dbReference>
<comment type="caution">
    <text evidence="2">The sequence shown here is derived from an EMBL/GenBank/DDBJ whole genome shotgun (WGS) entry which is preliminary data.</text>
</comment>
<proteinExistence type="predicted"/>
<feature type="transmembrane region" description="Helical" evidence="1">
    <location>
        <begin position="51"/>
        <end position="72"/>
    </location>
</feature>
<name>A0A432CXM0_9VIBR</name>
<evidence type="ECO:0000313" key="3">
    <source>
        <dbReference type="Proteomes" id="UP000268973"/>
    </source>
</evidence>
<feature type="transmembrane region" description="Helical" evidence="1">
    <location>
        <begin position="103"/>
        <end position="123"/>
    </location>
</feature>